<dbReference type="Proteomes" id="UP000028782">
    <property type="component" value="Chromosome"/>
</dbReference>
<protein>
    <submittedName>
        <fullName evidence="2">Uncharacterized protein</fullName>
    </submittedName>
</protein>
<dbReference type="RefSeq" id="WP_179954928.1">
    <property type="nucleotide sequence ID" value="NZ_CP006704.1"/>
</dbReference>
<organism evidence="2 3">
    <name type="scientific">Comamonas testosteroni TK102</name>
    <dbReference type="NCBI Taxonomy" id="1392005"/>
    <lineage>
        <taxon>Bacteria</taxon>
        <taxon>Pseudomonadati</taxon>
        <taxon>Pseudomonadota</taxon>
        <taxon>Betaproteobacteria</taxon>
        <taxon>Burkholderiales</taxon>
        <taxon>Comamonadaceae</taxon>
        <taxon>Comamonas</taxon>
    </lineage>
</organism>
<gene>
    <name evidence="2" type="ORF">O987_10080</name>
</gene>
<accession>A0A076PR34</accession>
<sequence>MNFKPASLRLLAASALCAASLLAAPTVFAHGDAKPQHGGIVRTASDLSFELVAAADGATLYVIDHGKDYDTAGVSGKLTVLNGADKSEADLKPAGGNKLEAKGVKLGKGAKAVAALQTADKKTVTVRFTVK</sequence>
<feature type="signal peptide" evidence="1">
    <location>
        <begin position="1"/>
        <end position="29"/>
    </location>
</feature>
<dbReference type="EMBL" id="CP006704">
    <property type="protein sequence ID" value="AIJ46140.1"/>
    <property type="molecule type" value="Genomic_DNA"/>
</dbReference>
<dbReference type="KEGG" id="ctes:O987_10080"/>
<reference evidence="2 3" key="1">
    <citation type="journal article" date="2014" name="Genome Announc.">
        <title>Complete Genome Sequence of Polychlorinated Biphenyl Degrader Comamonas testosteroni TK102 (NBRC 109938).</title>
        <authorList>
            <person name="Fukuda K."/>
            <person name="Hosoyama A."/>
            <person name="Tsuchikane K."/>
            <person name="Ohji S."/>
            <person name="Yamazoe A."/>
            <person name="Fujita N."/>
            <person name="Shintani M."/>
            <person name="Kimbara K."/>
        </authorList>
    </citation>
    <scope>NUCLEOTIDE SEQUENCE [LARGE SCALE GENOMIC DNA]</scope>
    <source>
        <strain evidence="2">TK102</strain>
    </source>
</reference>
<name>A0A076PR34_COMTE</name>
<proteinExistence type="predicted"/>
<evidence type="ECO:0000313" key="3">
    <source>
        <dbReference type="Proteomes" id="UP000028782"/>
    </source>
</evidence>
<dbReference type="HOGENOM" id="CLU_125436_1_0_4"/>
<dbReference type="AlphaFoldDB" id="A0A076PR34"/>
<evidence type="ECO:0000313" key="2">
    <source>
        <dbReference type="EMBL" id="AIJ46140.1"/>
    </source>
</evidence>
<feature type="chain" id="PRO_5001716354" evidence="1">
    <location>
        <begin position="30"/>
        <end position="131"/>
    </location>
</feature>
<keyword evidence="1" id="KW-0732">Signal</keyword>
<evidence type="ECO:0000256" key="1">
    <source>
        <dbReference type="SAM" id="SignalP"/>
    </source>
</evidence>